<feature type="transmembrane region" description="Helical" evidence="1">
    <location>
        <begin position="380"/>
        <end position="401"/>
    </location>
</feature>
<feature type="domain" description="NAD-dependent epimerase/dehydratase" evidence="2">
    <location>
        <begin position="3"/>
        <end position="198"/>
    </location>
</feature>
<evidence type="ECO:0000313" key="4">
    <source>
        <dbReference type="Proteomes" id="UP001501523"/>
    </source>
</evidence>
<dbReference type="PANTHER" id="PTHR12126:SF11">
    <property type="entry name" value="NADH DEHYDROGENASE [UBIQUINONE] 1 ALPHA SUBCOMPLEX SUBUNIT 9, MITOCHONDRIAL"/>
    <property type="match status" value="1"/>
</dbReference>
<dbReference type="InterPro" id="IPR025695">
    <property type="entry name" value="DoxX-like"/>
</dbReference>
<accession>A0ABN1IEG5</accession>
<dbReference type="Pfam" id="PF01370">
    <property type="entry name" value="Epimerase"/>
    <property type="match status" value="1"/>
</dbReference>
<evidence type="ECO:0000313" key="3">
    <source>
        <dbReference type="EMBL" id="GAA0710518.1"/>
    </source>
</evidence>
<dbReference type="RefSeq" id="WP_343788143.1">
    <property type="nucleotide sequence ID" value="NZ_BAAAEU010000006.1"/>
</dbReference>
<organism evidence="3 4">
    <name type="scientific">Dokdonella soli</name>
    <dbReference type="NCBI Taxonomy" id="529810"/>
    <lineage>
        <taxon>Bacteria</taxon>
        <taxon>Pseudomonadati</taxon>
        <taxon>Pseudomonadota</taxon>
        <taxon>Gammaproteobacteria</taxon>
        <taxon>Lysobacterales</taxon>
        <taxon>Rhodanobacteraceae</taxon>
        <taxon>Dokdonella</taxon>
    </lineage>
</organism>
<feature type="transmembrane region" description="Helical" evidence="1">
    <location>
        <begin position="309"/>
        <end position="333"/>
    </location>
</feature>
<dbReference type="SUPFAM" id="SSF51735">
    <property type="entry name" value="NAD(P)-binding Rossmann-fold domains"/>
    <property type="match status" value="1"/>
</dbReference>
<dbReference type="PANTHER" id="PTHR12126">
    <property type="entry name" value="NADH-UBIQUINONE OXIDOREDUCTASE 39 KDA SUBUNIT-RELATED"/>
    <property type="match status" value="1"/>
</dbReference>
<sequence length="430" mass="45990">MRVLVTGAYGFIGAQVVTALSAAGHEVVCAVRAGRRDERFPPMRALACDMSSDLHEEDWLSRLEGIDAVVNCAGILRERGRDTFEAVHVAAPLALFRAGARAGIRRVVQISALGDPADSEFVASKHRCDASLLALDLDAVVLRPSVVYSAAGSYGGTSLLRALAALPGVLLLPGSGEQRLQPIAVEDIGLVVAAVLARPGIARTTFEVVGPEVISLADYLRSWRQWLGYGRAREVRVPRWLVAAGATLGQALGRGPFGLTMLRMLDRGNVGTAGALHRLGNRLGVTTRTLSHALAAAPTQTQDRWHARLYFVLPALRISLALLWIASGLLGLLLPPHHVDAVTQAGPLPAATALMLARVCGAVDFILGTLCLVRWRPRLVLALMLVMLAGYTVMIGLLWPHNWLDPLGGLVKNLPLIAVLLALLATEERR</sequence>
<dbReference type="InterPro" id="IPR051207">
    <property type="entry name" value="ComplexI_NDUFA9_subunit"/>
</dbReference>
<feature type="transmembrane region" description="Helical" evidence="1">
    <location>
        <begin position="353"/>
        <end position="373"/>
    </location>
</feature>
<evidence type="ECO:0000259" key="2">
    <source>
        <dbReference type="Pfam" id="PF01370"/>
    </source>
</evidence>
<dbReference type="Pfam" id="PF13781">
    <property type="entry name" value="DoxX_3"/>
    <property type="match status" value="1"/>
</dbReference>
<dbReference type="InterPro" id="IPR001509">
    <property type="entry name" value="Epimerase_deHydtase"/>
</dbReference>
<protein>
    <submittedName>
        <fullName evidence="3">NAD(P)H-binding protein</fullName>
    </submittedName>
</protein>
<proteinExistence type="predicted"/>
<dbReference type="Proteomes" id="UP001501523">
    <property type="component" value="Unassembled WGS sequence"/>
</dbReference>
<keyword evidence="1" id="KW-1133">Transmembrane helix</keyword>
<feature type="transmembrane region" description="Helical" evidence="1">
    <location>
        <begin position="407"/>
        <end position="426"/>
    </location>
</feature>
<dbReference type="CDD" id="cd05271">
    <property type="entry name" value="NDUFA9_like_SDR_a"/>
    <property type="match status" value="1"/>
</dbReference>
<keyword evidence="1" id="KW-0812">Transmembrane</keyword>
<dbReference type="EMBL" id="BAAAEU010000006">
    <property type="protein sequence ID" value="GAA0710518.1"/>
    <property type="molecule type" value="Genomic_DNA"/>
</dbReference>
<name>A0ABN1IEG5_9GAMM</name>
<comment type="caution">
    <text evidence="3">The sequence shown here is derived from an EMBL/GenBank/DDBJ whole genome shotgun (WGS) entry which is preliminary data.</text>
</comment>
<keyword evidence="1" id="KW-0472">Membrane</keyword>
<reference evidence="3 4" key="1">
    <citation type="journal article" date="2019" name="Int. J. Syst. Evol. Microbiol.">
        <title>The Global Catalogue of Microorganisms (GCM) 10K type strain sequencing project: providing services to taxonomists for standard genome sequencing and annotation.</title>
        <authorList>
            <consortium name="The Broad Institute Genomics Platform"/>
            <consortium name="The Broad Institute Genome Sequencing Center for Infectious Disease"/>
            <person name="Wu L."/>
            <person name="Ma J."/>
        </authorList>
    </citation>
    <scope>NUCLEOTIDE SEQUENCE [LARGE SCALE GENOMIC DNA]</scope>
    <source>
        <strain evidence="3 4">JCM 15421</strain>
    </source>
</reference>
<keyword evidence="4" id="KW-1185">Reference proteome</keyword>
<dbReference type="InterPro" id="IPR036291">
    <property type="entry name" value="NAD(P)-bd_dom_sf"/>
</dbReference>
<gene>
    <name evidence="3" type="ORF">GCM10009105_11710</name>
</gene>
<dbReference type="Gene3D" id="3.40.50.720">
    <property type="entry name" value="NAD(P)-binding Rossmann-like Domain"/>
    <property type="match status" value="1"/>
</dbReference>
<evidence type="ECO:0000256" key="1">
    <source>
        <dbReference type="SAM" id="Phobius"/>
    </source>
</evidence>